<protein>
    <submittedName>
        <fullName evidence="7">RNA polymerase sigma-70 factor</fullName>
    </submittedName>
</protein>
<dbReference type="SUPFAM" id="SSF88946">
    <property type="entry name" value="Sigma2 domain of RNA polymerase sigma factors"/>
    <property type="match status" value="1"/>
</dbReference>
<dbReference type="InterPro" id="IPR039425">
    <property type="entry name" value="RNA_pol_sigma-70-like"/>
</dbReference>
<feature type="domain" description="RNA polymerase sigma-70 region 2" evidence="5">
    <location>
        <begin position="24"/>
        <end position="91"/>
    </location>
</feature>
<evidence type="ECO:0000256" key="2">
    <source>
        <dbReference type="ARBA" id="ARBA00023015"/>
    </source>
</evidence>
<dbReference type="PANTHER" id="PTHR43133:SF46">
    <property type="entry name" value="RNA POLYMERASE SIGMA-70 FACTOR ECF SUBFAMILY"/>
    <property type="match status" value="1"/>
</dbReference>
<name>A0ABS5J8F4_9BACT</name>
<dbReference type="Pfam" id="PF04542">
    <property type="entry name" value="Sigma70_r2"/>
    <property type="match status" value="1"/>
</dbReference>
<proteinExistence type="inferred from homology"/>
<keyword evidence="2" id="KW-0805">Transcription regulation</keyword>
<dbReference type="InterPro" id="IPR013249">
    <property type="entry name" value="RNA_pol_sigma70_r4_t2"/>
</dbReference>
<accession>A0ABS5J8F4</accession>
<reference evidence="7 8" key="1">
    <citation type="submission" date="2021-04" db="EMBL/GenBank/DDBJ databases">
        <title>Chitinophaga sp. nov., isolated from the rhizosphere soil.</title>
        <authorList>
            <person name="He S."/>
        </authorList>
    </citation>
    <scope>NUCLEOTIDE SEQUENCE [LARGE SCALE GENOMIC DNA]</scope>
    <source>
        <strain evidence="7 8">2R12</strain>
    </source>
</reference>
<dbReference type="NCBIfam" id="TIGR02937">
    <property type="entry name" value="sigma70-ECF"/>
    <property type="match status" value="1"/>
</dbReference>
<dbReference type="RefSeq" id="WP_211975997.1">
    <property type="nucleotide sequence ID" value="NZ_CBFHAM010000051.1"/>
</dbReference>
<evidence type="ECO:0000313" key="7">
    <source>
        <dbReference type="EMBL" id="MBS0030857.1"/>
    </source>
</evidence>
<keyword evidence="4" id="KW-0804">Transcription</keyword>
<organism evidence="7 8">
    <name type="scientific">Chitinophaga hostae</name>
    <dbReference type="NCBI Taxonomy" id="2831022"/>
    <lineage>
        <taxon>Bacteria</taxon>
        <taxon>Pseudomonadati</taxon>
        <taxon>Bacteroidota</taxon>
        <taxon>Chitinophagia</taxon>
        <taxon>Chitinophagales</taxon>
        <taxon>Chitinophagaceae</taxon>
        <taxon>Chitinophaga</taxon>
    </lineage>
</organism>
<dbReference type="InterPro" id="IPR013324">
    <property type="entry name" value="RNA_pol_sigma_r3/r4-like"/>
</dbReference>
<feature type="domain" description="RNA polymerase sigma factor 70 region 4 type 2" evidence="6">
    <location>
        <begin position="120"/>
        <end position="168"/>
    </location>
</feature>
<dbReference type="SUPFAM" id="SSF88659">
    <property type="entry name" value="Sigma3 and sigma4 domains of RNA polymerase sigma factors"/>
    <property type="match status" value="1"/>
</dbReference>
<evidence type="ECO:0000259" key="6">
    <source>
        <dbReference type="Pfam" id="PF08281"/>
    </source>
</evidence>
<sequence>MEVKSDEHCLVLLKEGNEDIYRYLIRVYGPVLCSYVEKIVFDRAAAEDIVEDIFVKLWEKHTVFDSLLGVRKFLYMAARNASLNFKRSKEREKTKHDAFSRLSTETISIDEIIYAELMAEVRSAIDSLPHKMRKIFIMGYIDQLSNQEIAAQLDLSCQTVRNQKTKALTIIRGLLKGHPGDRIILYITLLLAIRGKL</sequence>
<dbReference type="EMBL" id="JAGTXB010000018">
    <property type="protein sequence ID" value="MBS0030857.1"/>
    <property type="molecule type" value="Genomic_DNA"/>
</dbReference>
<dbReference type="Proteomes" id="UP000676386">
    <property type="component" value="Unassembled WGS sequence"/>
</dbReference>
<dbReference type="InterPro" id="IPR036388">
    <property type="entry name" value="WH-like_DNA-bd_sf"/>
</dbReference>
<dbReference type="Pfam" id="PF08281">
    <property type="entry name" value="Sigma70_r4_2"/>
    <property type="match status" value="1"/>
</dbReference>
<comment type="caution">
    <text evidence="7">The sequence shown here is derived from an EMBL/GenBank/DDBJ whole genome shotgun (WGS) entry which is preliminary data.</text>
</comment>
<keyword evidence="3" id="KW-0731">Sigma factor</keyword>
<dbReference type="Gene3D" id="1.10.1740.10">
    <property type="match status" value="1"/>
</dbReference>
<keyword evidence="8" id="KW-1185">Reference proteome</keyword>
<evidence type="ECO:0000259" key="5">
    <source>
        <dbReference type="Pfam" id="PF04542"/>
    </source>
</evidence>
<dbReference type="InterPro" id="IPR014284">
    <property type="entry name" value="RNA_pol_sigma-70_dom"/>
</dbReference>
<dbReference type="NCBIfam" id="TIGR02985">
    <property type="entry name" value="Sig70_bacteroi1"/>
    <property type="match status" value="1"/>
</dbReference>
<evidence type="ECO:0000256" key="4">
    <source>
        <dbReference type="ARBA" id="ARBA00023163"/>
    </source>
</evidence>
<gene>
    <name evidence="7" type="ORF">KE626_26260</name>
</gene>
<dbReference type="InterPro" id="IPR007627">
    <property type="entry name" value="RNA_pol_sigma70_r2"/>
</dbReference>
<dbReference type="InterPro" id="IPR014327">
    <property type="entry name" value="RNA_pol_sigma70_bacteroid"/>
</dbReference>
<evidence type="ECO:0000256" key="3">
    <source>
        <dbReference type="ARBA" id="ARBA00023082"/>
    </source>
</evidence>
<comment type="similarity">
    <text evidence="1">Belongs to the sigma-70 factor family. ECF subfamily.</text>
</comment>
<evidence type="ECO:0000256" key="1">
    <source>
        <dbReference type="ARBA" id="ARBA00010641"/>
    </source>
</evidence>
<dbReference type="Gene3D" id="1.10.10.10">
    <property type="entry name" value="Winged helix-like DNA-binding domain superfamily/Winged helix DNA-binding domain"/>
    <property type="match status" value="1"/>
</dbReference>
<dbReference type="PANTHER" id="PTHR43133">
    <property type="entry name" value="RNA POLYMERASE ECF-TYPE SIGMA FACTO"/>
    <property type="match status" value="1"/>
</dbReference>
<dbReference type="InterPro" id="IPR013325">
    <property type="entry name" value="RNA_pol_sigma_r2"/>
</dbReference>
<evidence type="ECO:0000313" key="8">
    <source>
        <dbReference type="Proteomes" id="UP000676386"/>
    </source>
</evidence>